<dbReference type="InterPro" id="IPR029053">
    <property type="entry name" value="Viral_coat"/>
</dbReference>
<organism evidence="1">
    <name type="scientific">Red panda feces-associated circular DNA virus 4</name>
    <dbReference type="NCBI Taxonomy" id="2863979"/>
    <lineage>
        <taxon>Viruses</taxon>
        <taxon>Monodnaviria</taxon>
        <taxon>Shotokuvirae</taxon>
        <taxon>Cressdnaviricota</taxon>
    </lineage>
</organism>
<evidence type="ECO:0000313" key="1">
    <source>
        <dbReference type="EMBL" id="UBJ26220.1"/>
    </source>
</evidence>
<reference evidence="1" key="1">
    <citation type="submission" date="2021-07" db="EMBL/GenBank/DDBJ databases">
        <title>Communication and adaptive evolution of viruses within giant pandas and their associated organisms in a local ecological environment.</title>
        <authorList>
            <person name="Zhao M."/>
            <person name="Liu S."/>
            <person name="Zhang W."/>
        </authorList>
    </citation>
    <scope>NUCLEOTIDE SEQUENCE</scope>
    <source>
        <strain evidence="1">AliP01cress01-2015</strain>
    </source>
</reference>
<proteinExistence type="predicted"/>
<protein>
    <submittedName>
        <fullName evidence="1">Uncharacterized protein</fullName>
    </submittedName>
</protein>
<sequence length="249" mass="27679">MLGKRSYRNYSYGPTGRTYKRRGINLTRPPTYRRNQGWQDWRAMKYIARKPLNLRTGGFLGKERKFVDYSAGGYVLNTWNLNDPAAGALNAVAQGNGESQRIGRAISNASLHIDGTISLLTQAIGQEIKIIVVKDTQTNGAPLTPGSVMIGNVNSFRNLEWLTRYQVLYSRVFTLNPSITLDAANNVIGNNPRRNFSINVKLTGSTTFDGTTADVSDITDCSYHLLACSTNSAAMGLRVDYLSRFRYYG</sequence>
<dbReference type="Gene3D" id="2.60.120.20">
    <property type="match status" value="1"/>
</dbReference>
<dbReference type="EMBL" id="MZ556143">
    <property type="protein sequence ID" value="UBJ26220.1"/>
    <property type="molecule type" value="Genomic_DNA"/>
</dbReference>
<accession>A0A8K1M3Z3</accession>
<name>A0A8K1M3Z3_9VIRU</name>